<organism evidence="1 2">
    <name type="scientific">Paenibacillus naphthalenovorans</name>
    <dbReference type="NCBI Taxonomy" id="162209"/>
    <lineage>
        <taxon>Bacteria</taxon>
        <taxon>Bacillati</taxon>
        <taxon>Bacillota</taxon>
        <taxon>Bacilli</taxon>
        <taxon>Bacillales</taxon>
        <taxon>Paenibacillaceae</taxon>
        <taxon>Paenibacillus</taxon>
    </lineage>
</organism>
<keyword evidence="2" id="KW-1185">Reference proteome</keyword>
<name>A0A0U2W916_9BACL</name>
<accession>A0A0U2W916</accession>
<reference evidence="2" key="1">
    <citation type="submission" date="2015-12" db="EMBL/GenBank/DDBJ databases">
        <title>Complete genome sequences of two moderately thermophilic Paenibacillus species.</title>
        <authorList>
            <person name="Butler R.III."/>
            <person name="Wang J."/>
            <person name="Stark B.C."/>
            <person name="Pombert J.-F."/>
        </authorList>
    </citation>
    <scope>NUCLEOTIDE SEQUENCE [LARGE SCALE GENOMIC DNA]</scope>
    <source>
        <strain evidence="2">32O-Y</strain>
    </source>
</reference>
<dbReference type="STRING" id="162209.IJ22_35950"/>
<dbReference type="KEGG" id="pnp:IJ22_35950"/>
<evidence type="ECO:0000313" key="2">
    <source>
        <dbReference type="Proteomes" id="UP000061660"/>
    </source>
</evidence>
<gene>
    <name evidence="1" type="ORF">IJ22_35950</name>
</gene>
<dbReference type="RefSeq" id="WP_062409738.1">
    <property type="nucleotide sequence ID" value="NZ_BJCS01000005.1"/>
</dbReference>
<evidence type="ECO:0000313" key="1">
    <source>
        <dbReference type="EMBL" id="ALS23933.1"/>
    </source>
</evidence>
<proteinExistence type="predicted"/>
<dbReference type="OrthoDB" id="529831at2"/>
<dbReference type="Proteomes" id="UP000061660">
    <property type="component" value="Chromosome"/>
</dbReference>
<reference evidence="1 2" key="2">
    <citation type="journal article" date="2016" name="Genome Announc.">
        <title>Complete Genome Sequences of Two Interactive Moderate Thermophiles, Paenibacillus napthalenovorans 32O-Y and Paenibacillus sp. 32O-W.</title>
        <authorList>
            <person name="Butler R.R.III."/>
            <person name="Wang J."/>
            <person name="Stark B.C."/>
            <person name="Pombert J.F."/>
        </authorList>
    </citation>
    <scope>NUCLEOTIDE SEQUENCE [LARGE SCALE GENOMIC DNA]</scope>
    <source>
        <strain evidence="1 2">32O-Y</strain>
    </source>
</reference>
<dbReference type="AlphaFoldDB" id="A0A0U2W916"/>
<dbReference type="EMBL" id="CP013652">
    <property type="protein sequence ID" value="ALS23933.1"/>
    <property type="molecule type" value="Genomic_DNA"/>
</dbReference>
<protein>
    <submittedName>
        <fullName evidence="1">Uncharacterized protein</fullName>
    </submittedName>
</protein>
<dbReference type="PATRIC" id="fig|162209.4.peg.3824"/>
<sequence length="375" mass="42138" precursor="true">MSNLMHVCLAALISLGMIRPVPPAAAARPQDHIKVIVKASPESEMITELSVHSRSLMKQLRNLKAGTPQRRTPTDTYIWLQSPEGDVLYAVDEQGDWYDTSRKETLLLKPALKEQMKDYIHAARTAHYGRLVPWKDAKRTVYMKSVVQVVDLETGLRFRAQRRAGSSHADMQPLTKADTGVMKRIYSGEWSWRRRAILVQIDGMSLAASMHGMPHGGDGIPDNAFSGHFCIHFLGSSTHRSANVDPDHQWMVYKAAGRLDEAFKQASPYGVIDSFFVALNQQDPELLRRSFADRENPALHYFIQTIGQIKSIRKISDFNEKDVSGQTRFELPVEVTVHAAGKRPEKQTFTFVLNKASGDAPWQIVSVTYTATSFS</sequence>